<accession>A0A918FGR9</accession>
<name>A0A918FGR9_9DEIO</name>
<evidence type="ECO:0000313" key="2">
    <source>
        <dbReference type="Proteomes" id="UP000603865"/>
    </source>
</evidence>
<gene>
    <name evidence="1" type="ORF">GCM10008957_52980</name>
</gene>
<proteinExistence type="predicted"/>
<sequence>MLREGLAQLLDHHQALKLAVIADGLEDREVMDDLLYWLDAERLDQLELPDRQED</sequence>
<reference evidence="1" key="1">
    <citation type="journal article" date="2014" name="Int. J. Syst. Evol. Microbiol.">
        <title>Complete genome sequence of Corynebacterium casei LMG S-19264T (=DSM 44701T), isolated from a smear-ripened cheese.</title>
        <authorList>
            <consortium name="US DOE Joint Genome Institute (JGI-PGF)"/>
            <person name="Walter F."/>
            <person name="Albersmeier A."/>
            <person name="Kalinowski J."/>
            <person name="Ruckert C."/>
        </authorList>
    </citation>
    <scope>NUCLEOTIDE SEQUENCE</scope>
    <source>
        <strain evidence="1">JCM 31311</strain>
    </source>
</reference>
<keyword evidence="2" id="KW-1185">Reference proteome</keyword>
<dbReference type="RefSeq" id="WP_189093541.1">
    <property type="nucleotide sequence ID" value="NZ_BMQL01000075.1"/>
</dbReference>
<organism evidence="1 2">
    <name type="scientific">Deinococcus ruber</name>
    <dbReference type="NCBI Taxonomy" id="1848197"/>
    <lineage>
        <taxon>Bacteria</taxon>
        <taxon>Thermotogati</taxon>
        <taxon>Deinococcota</taxon>
        <taxon>Deinococci</taxon>
        <taxon>Deinococcales</taxon>
        <taxon>Deinococcaceae</taxon>
        <taxon>Deinococcus</taxon>
    </lineage>
</organism>
<dbReference type="EMBL" id="BMQL01000075">
    <property type="protein sequence ID" value="GGR36820.1"/>
    <property type="molecule type" value="Genomic_DNA"/>
</dbReference>
<dbReference type="AlphaFoldDB" id="A0A918FGR9"/>
<protein>
    <submittedName>
        <fullName evidence="1">Uncharacterized protein</fullName>
    </submittedName>
</protein>
<comment type="caution">
    <text evidence="1">The sequence shown here is derived from an EMBL/GenBank/DDBJ whole genome shotgun (WGS) entry which is preliminary data.</text>
</comment>
<reference evidence="1" key="2">
    <citation type="submission" date="2020-09" db="EMBL/GenBank/DDBJ databases">
        <authorList>
            <person name="Sun Q."/>
            <person name="Ohkuma M."/>
        </authorList>
    </citation>
    <scope>NUCLEOTIDE SEQUENCE</scope>
    <source>
        <strain evidence="1">JCM 31311</strain>
    </source>
</reference>
<dbReference type="Proteomes" id="UP000603865">
    <property type="component" value="Unassembled WGS sequence"/>
</dbReference>
<evidence type="ECO:0000313" key="1">
    <source>
        <dbReference type="EMBL" id="GGR36820.1"/>
    </source>
</evidence>